<feature type="compositionally biased region" description="Low complexity" evidence="2">
    <location>
        <begin position="276"/>
        <end position="285"/>
    </location>
</feature>
<organism evidence="4 5">
    <name type="scientific">Cocleimonas flava</name>
    <dbReference type="NCBI Taxonomy" id="634765"/>
    <lineage>
        <taxon>Bacteria</taxon>
        <taxon>Pseudomonadati</taxon>
        <taxon>Pseudomonadota</taxon>
        <taxon>Gammaproteobacteria</taxon>
        <taxon>Thiotrichales</taxon>
        <taxon>Thiotrichaceae</taxon>
        <taxon>Cocleimonas</taxon>
    </lineage>
</organism>
<keyword evidence="1" id="KW-0175">Coiled coil</keyword>
<dbReference type="GO" id="GO:0004222">
    <property type="term" value="F:metalloendopeptidase activity"/>
    <property type="evidence" value="ECO:0007669"/>
    <property type="project" value="TreeGrafter"/>
</dbReference>
<dbReference type="Gene3D" id="2.70.70.10">
    <property type="entry name" value="Glucose Permease (Domain IIA)"/>
    <property type="match status" value="1"/>
</dbReference>
<sequence length="428" mass="48768">MGLKITTIKSKTVSVKLNVFTTLVCGLLLITPLTKSFAETSGQKRSNIQNKISSANKSLKKERSKSQKLAQKVTITEDKLNEISKRLHNTETKINTLTTNLNKSNEKKRKLLIQTNQQKDALAQQMQALYTSGKQSHLRLLLKQDNPSDISRTIKYYEYMNKHRLKKITGIQKQLDEVKLIQDQINTDTKTLNELLAKQSSRKTLLKKTVAEHESALKKQKRVVYSQEQKLSKLRKEESRLKGVIERLAQKRKKEEAEQKRQEQQKKLASQKKTPKATPKATQPKNTGTAVSRRYVPNKPFSSLKGRLSWPVKGRLTQKYGSNRNTKQKWKGVVISAPAGSNVYAIARGKVEYSGRLKGYGYLVIIRHDKNYRSLYAYNRSVYKKEGQIVKAGEVIAAVGNSGSQTNSGLYFEIRRGTTHHNPAQWCR</sequence>
<dbReference type="CDD" id="cd12797">
    <property type="entry name" value="M23_peptidase"/>
    <property type="match status" value="1"/>
</dbReference>
<accession>A0A4V2P7S5</accession>
<evidence type="ECO:0000313" key="5">
    <source>
        <dbReference type="Proteomes" id="UP000294887"/>
    </source>
</evidence>
<proteinExistence type="predicted"/>
<evidence type="ECO:0000313" key="4">
    <source>
        <dbReference type="EMBL" id="TCJ82965.1"/>
    </source>
</evidence>
<dbReference type="EMBL" id="SMFQ01000005">
    <property type="protein sequence ID" value="TCJ82965.1"/>
    <property type="molecule type" value="Genomic_DNA"/>
</dbReference>
<evidence type="ECO:0000259" key="3">
    <source>
        <dbReference type="Pfam" id="PF01551"/>
    </source>
</evidence>
<dbReference type="PANTHER" id="PTHR21666:SF270">
    <property type="entry name" value="MUREIN HYDROLASE ACTIVATOR ENVC"/>
    <property type="match status" value="1"/>
</dbReference>
<feature type="compositionally biased region" description="Basic and acidic residues" evidence="2">
    <location>
        <begin position="250"/>
        <end position="266"/>
    </location>
</feature>
<dbReference type="FunFam" id="2.70.70.10:FF:000003">
    <property type="entry name" value="Murein hydrolase activator EnvC"/>
    <property type="match status" value="1"/>
</dbReference>
<protein>
    <submittedName>
        <fullName evidence="4">Septal ring factor EnvC (AmiA/AmiB activator)</fullName>
    </submittedName>
</protein>
<evidence type="ECO:0000256" key="2">
    <source>
        <dbReference type="SAM" id="MobiDB-lite"/>
    </source>
</evidence>
<dbReference type="InterPro" id="IPR050570">
    <property type="entry name" value="Cell_wall_metabolism_enzyme"/>
</dbReference>
<feature type="domain" description="M23ase beta-sheet core" evidence="3">
    <location>
        <begin position="329"/>
        <end position="423"/>
    </location>
</feature>
<keyword evidence="5" id="KW-1185">Reference proteome</keyword>
<reference evidence="4 5" key="1">
    <citation type="submission" date="2019-03" db="EMBL/GenBank/DDBJ databases">
        <title>Genomic Encyclopedia of Type Strains, Phase IV (KMG-IV): sequencing the most valuable type-strain genomes for metagenomic binning, comparative biology and taxonomic classification.</title>
        <authorList>
            <person name="Goeker M."/>
        </authorList>
    </citation>
    <scope>NUCLEOTIDE SEQUENCE [LARGE SCALE GENOMIC DNA]</scope>
    <source>
        <strain evidence="4 5">DSM 24830</strain>
    </source>
</reference>
<feature type="region of interest" description="Disordered" evidence="2">
    <location>
        <begin position="250"/>
        <end position="302"/>
    </location>
</feature>
<dbReference type="Gene3D" id="6.10.250.3150">
    <property type="match status" value="1"/>
</dbReference>
<evidence type="ECO:0000256" key="1">
    <source>
        <dbReference type="SAM" id="Coils"/>
    </source>
</evidence>
<feature type="coiled-coil region" evidence="1">
    <location>
        <begin position="80"/>
        <end position="114"/>
    </location>
</feature>
<dbReference type="PANTHER" id="PTHR21666">
    <property type="entry name" value="PEPTIDASE-RELATED"/>
    <property type="match status" value="1"/>
</dbReference>
<dbReference type="Proteomes" id="UP000294887">
    <property type="component" value="Unassembled WGS sequence"/>
</dbReference>
<dbReference type="Pfam" id="PF01551">
    <property type="entry name" value="Peptidase_M23"/>
    <property type="match status" value="1"/>
</dbReference>
<dbReference type="InterPro" id="IPR016047">
    <property type="entry name" value="M23ase_b-sheet_dom"/>
</dbReference>
<dbReference type="SUPFAM" id="SSF51261">
    <property type="entry name" value="Duplicated hybrid motif"/>
    <property type="match status" value="1"/>
</dbReference>
<name>A0A4V2P7S5_9GAMM</name>
<dbReference type="OrthoDB" id="9784703at2"/>
<dbReference type="AlphaFoldDB" id="A0A4V2P7S5"/>
<gene>
    <name evidence="4" type="ORF">EV695_3703</name>
</gene>
<dbReference type="InterPro" id="IPR011055">
    <property type="entry name" value="Dup_hybrid_motif"/>
</dbReference>
<comment type="caution">
    <text evidence="4">The sequence shown here is derived from an EMBL/GenBank/DDBJ whole genome shotgun (WGS) entry which is preliminary data.</text>
</comment>